<feature type="compositionally biased region" description="Low complexity" evidence="1">
    <location>
        <begin position="107"/>
        <end position="119"/>
    </location>
</feature>
<feature type="region of interest" description="Disordered" evidence="1">
    <location>
        <begin position="107"/>
        <end position="129"/>
    </location>
</feature>
<evidence type="ECO:0000256" key="1">
    <source>
        <dbReference type="SAM" id="MobiDB-lite"/>
    </source>
</evidence>
<protein>
    <submittedName>
        <fullName evidence="2">Uncharacterized protein</fullName>
    </submittedName>
</protein>
<dbReference type="EMBL" id="JBHLTG010000002">
    <property type="protein sequence ID" value="MFC0678321.1"/>
    <property type="molecule type" value="Genomic_DNA"/>
</dbReference>
<proteinExistence type="predicted"/>
<dbReference type="RefSeq" id="WP_386668066.1">
    <property type="nucleotide sequence ID" value="NZ_JBHLTG010000002.1"/>
</dbReference>
<evidence type="ECO:0000313" key="2">
    <source>
        <dbReference type="EMBL" id="MFC0678321.1"/>
    </source>
</evidence>
<organism evidence="2 3">
    <name type="scientific">Lysobacter korlensis</name>
    <dbReference type="NCBI Taxonomy" id="553636"/>
    <lineage>
        <taxon>Bacteria</taxon>
        <taxon>Pseudomonadati</taxon>
        <taxon>Pseudomonadota</taxon>
        <taxon>Gammaproteobacteria</taxon>
        <taxon>Lysobacterales</taxon>
        <taxon>Lysobacteraceae</taxon>
        <taxon>Lysobacter</taxon>
    </lineage>
</organism>
<reference evidence="2 3" key="1">
    <citation type="submission" date="2024-09" db="EMBL/GenBank/DDBJ databases">
        <authorList>
            <person name="Sun Q."/>
            <person name="Mori K."/>
        </authorList>
    </citation>
    <scope>NUCLEOTIDE SEQUENCE [LARGE SCALE GENOMIC DNA]</scope>
    <source>
        <strain evidence="2 3">KCTC 23076</strain>
    </source>
</reference>
<sequence>MGIDGEGRMWENLGWVWRRGEDSAFRLDGRAYNVKGMNPPVEAAKRIAEREASHYGVAGWFPSAVLYRPSGTRPTGSSGMVSRAASAVSLLLVAGLVSGCSAPAVDDAAPVTSAPPAASGEPLETEAPESEFTDEALAAEGALTVDDSFLVRFTANKIDECRIYYAADLAGVDEGSEGPIADCWALMDDFGQIAEDFSAKLEPWVMNSDGLSEDNTTLVNTSYGAMLTWLGTDIPDGCISEPGAAADDCEEPFFTRMDVSNIWLDRLADQWADEALAG</sequence>
<gene>
    <name evidence="2" type="ORF">ACFFGH_10765</name>
</gene>
<evidence type="ECO:0000313" key="3">
    <source>
        <dbReference type="Proteomes" id="UP001589896"/>
    </source>
</evidence>
<name>A0ABV6RMW3_9GAMM</name>
<comment type="caution">
    <text evidence="2">The sequence shown here is derived from an EMBL/GenBank/DDBJ whole genome shotgun (WGS) entry which is preliminary data.</text>
</comment>
<dbReference type="Proteomes" id="UP001589896">
    <property type="component" value="Unassembled WGS sequence"/>
</dbReference>
<accession>A0ABV6RMW3</accession>
<keyword evidence="3" id="KW-1185">Reference proteome</keyword>